<feature type="compositionally biased region" description="Basic and acidic residues" evidence="2">
    <location>
        <begin position="60"/>
        <end position="74"/>
    </location>
</feature>
<evidence type="ECO:0000256" key="1">
    <source>
        <dbReference type="SAM" id="Coils"/>
    </source>
</evidence>
<gene>
    <name evidence="3" type="ORF">AB0759_39885</name>
</gene>
<sequence length="290" mass="32428">MNTSTKTILIGSLLLGLGISELLKTNDASKSPQPVAIMPQHDNSFLTAQSRASTSYLNEVEEKPDSSRQSEPEPNKNPIPVSLSKVSHYSKIVYSTVKAKDWQRATENLFFLEDSAQGMNHEINGEKSQLAKLNSKIASLKGTIAVRDRLTAMHYANQITLIAATFVTHFQPRVPLEVTQLNYYGRELEIWTPTGNKAWLHKTANHMRLTWYTVRPSILVRGGIDRAQKFDKLIDRVEVASSAAEYSHLTPPLLQEMDNLEDVFLKTSYTNPSTPAPHFVRTPSSPVVDP</sequence>
<dbReference type="Proteomes" id="UP001628874">
    <property type="component" value="Unassembled WGS sequence"/>
</dbReference>
<feature type="region of interest" description="Disordered" evidence="2">
    <location>
        <begin position="56"/>
        <end position="82"/>
    </location>
</feature>
<proteinExistence type="predicted"/>
<comment type="caution">
    <text evidence="3">The sequence shown here is derived from an EMBL/GenBank/DDBJ whole genome shotgun (WGS) entry which is preliminary data.</text>
</comment>
<dbReference type="EMBL" id="JBFQGM010000028">
    <property type="protein sequence ID" value="MFL9466749.1"/>
    <property type="molecule type" value="Genomic_DNA"/>
</dbReference>
<evidence type="ECO:0000313" key="3">
    <source>
        <dbReference type="EMBL" id="MFL9466749.1"/>
    </source>
</evidence>
<accession>A0ABW8X132</accession>
<name>A0ABW8X132_9CYAN</name>
<evidence type="ECO:0000256" key="2">
    <source>
        <dbReference type="SAM" id="MobiDB-lite"/>
    </source>
</evidence>
<evidence type="ECO:0000313" key="4">
    <source>
        <dbReference type="Proteomes" id="UP001628874"/>
    </source>
</evidence>
<keyword evidence="4" id="KW-1185">Reference proteome</keyword>
<feature type="coiled-coil region" evidence="1">
    <location>
        <begin position="116"/>
        <end position="143"/>
    </location>
</feature>
<dbReference type="RefSeq" id="WP_063779576.1">
    <property type="nucleotide sequence ID" value="NZ_JBFQGM010000028.1"/>
</dbReference>
<keyword evidence="1" id="KW-0175">Coiled coil</keyword>
<protein>
    <submittedName>
        <fullName evidence="3">Uncharacterized protein</fullName>
    </submittedName>
</protein>
<organism evidence="3 4">
    <name type="scientific">Scytonema tolypothrichoides VB-61278_2</name>
    <dbReference type="NCBI Taxonomy" id="3232314"/>
    <lineage>
        <taxon>Bacteria</taxon>
        <taxon>Bacillati</taxon>
        <taxon>Cyanobacteriota</taxon>
        <taxon>Cyanophyceae</taxon>
        <taxon>Nostocales</taxon>
        <taxon>Scytonemataceae</taxon>
        <taxon>Scytonema</taxon>
    </lineage>
</organism>
<reference evidence="3 4" key="1">
    <citation type="submission" date="2024-07" db="EMBL/GenBank/DDBJ databases">
        <authorList>
            <person name="Tripathy S."/>
        </authorList>
    </citation>
    <scope>NUCLEOTIDE SEQUENCE [LARGE SCALE GENOMIC DNA]</scope>
    <source>
        <strain evidence="3 4">VB-61278_2</strain>
    </source>
</reference>